<name>A0ACC6TNI9_9CREN</name>
<dbReference type="EMBL" id="JZWS03000004">
    <property type="protein sequence ID" value="MEW9491378.1"/>
    <property type="molecule type" value="Genomic_DNA"/>
</dbReference>
<evidence type="ECO:0000313" key="1">
    <source>
        <dbReference type="EMBL" id="MEW9491378.1"/>
    </source>
</evidence>
<comment type="caution">
    <text evidence="1">The sequence shown here is derived from an EMBL/GenBank/DDBJ whole genome shotgun (WGS) entry which is preliminary data.</text>
</comment>
<reference evidence="1" key="1">
    <citation type="submission" date="2024-07" db="EMBL/GenBank/DDBJ databases">
        <title>Metagenome and Metagenome-Assembled Genomes of Archaea from a hot spring from the geothermal field of Los Azufres, Mexico.</title>
        <authorList>
            <person name="Marin-Paredes R."/>
            <person name="Martinez-Romero E."/>
            <person name="Servin-Garciduenas L.E."/>
        </authorList>
    </citation>
    <scope>NUCLEOTIDE SEQUENCE</scope>
    <source>
        <strain evidence="1">AZ1-454</strain>
    </source>
</reference>
<evidence type="ECO:0000313" key="2">
    <source>
        <dbReference type="Proteomes" id="UP000053480"/>
    </source>
</evidence>
<protein>
    <submittedName>
        <fullName evidence="1">Uncharacterized protein</fullName>
    </submittedName>
</protein>
<sequence length="77" mass="8836">MDVPTHLDHVVSLEYVAFYRAVEAKYFALAISIPNPYVLTSTEKYLQTFCQLYDHKSLGVAINLYRGDRETQACHPL</sequence>
<proteinExistence type="predicted"/>
<dbReference type="Proteomes" id="UP000053480">
    <property type="component" value="Unassembled WGS sequence"/>
</dbReference>
<organism evidence="1 2">
    <name type="scientific">Candidatus Aramenus sulfurataquae</name>
    <dbReference type="NCBI Taxonomy" id="1326980"/>
    <lineage>
        <taxon>Archaea</taxon>
        <taxon>Thermoproteota</taxon>
        <taxon>Thermoprotei</taxon>
        <taxon>Sulfolobales</taxon>
        <taxon>Sulfolobaceae</taxon>
        <taxon>Candidatus Aramenus</taxon>
    </lineage>
</organism>
<accession>A0ACC6TNI9</accession>
<gene>
    <name evidence="1" type="ORF">TQ35_0004135</name>
</gene>